<dbReference type="Proteomes" id="UP001631969">
    <property type="component" value="Unassembled WGS sequence"/>
</dbReference>
<name>A0ACC7NTK1_9BACL</name>
<proteinExistence type="predicted"/>
<evidence type="ECO:0000313" key="2">
    <source>
        <dbReference type="Proteomes" id="UP001631969"/>
    </source>
</evidence>
<gene>
    <name evidence="1" type="ORF">ACI1P1_05050</name>
</gene>
<dbReference type="EMBL" id="JBJURJ010000003">
    <property type="protein sequence ID" value="MFM9327667.1"/>
    <property type="molecule type" value="Genomic_DNA"/>
</dbReference>
<comment type="caution">
    <text evidence="1">The sequence shown here is derived from an EMBL/GenBank/DDBJ whole genome shotgun (WGS) entry which is preliminary data.</text>
</comment>
<protein>
    <submittedName>
        <fullName evidence="1">Pyridoxamine 5'-phosphate oxidase family protein</fullName>
    </submittedName>
</protein>
<organism evidence="1 2">
    <name type="scientific">Paenibacillus mesotrionivorans</name>
    <dbReference type="NCBI Taxonomy" id="3160968"/>
    <lineage>
        <taxon>Bacteria</taxon>
        <taxon>Bacillati</taxon>
        <taxon>Bacillota</taxon>
        <taxon>Bacilli</taxon>
        <taxon>Bacillales</taxon>
        <taxon>Paenibacillaceae</taxon>
        <taxon>Paenibacillus</taxon>
    </lineage>
</organism>
<evidence type="ECO:0000313" key="1">
    <source>
        <dbReference type="EMBL" id="MFM9327667.1"/>
    </source>
</evidence>
<keyword evidence="2" id="KW-1185">Reference proteome</keyword>
<sequence>MMEHVSYAKRDCRDPDKIHRFLAASRVGVVGITGDGYPYAVPVNYVWHKGCIYFHGMGSGKKLRLLADHPKVSFTVYREHGTVTDPVPCHADTSYFSVMVFGEAERVQDFVEAAEVLQQLLEKFTPGFYKQAMSPRMVEGYRSAMDGNAVSVIRLTPVLITAKENAAEPEALFGHPEAGKGEKGDGGIIGFGESAEGVSDWV</sequence>
<accession>A0ACC7NTK1</accession>
<reference evidence="1" key="1">
    <citation type="submission" date="2024-12" db="EMBL/GenBank/DDBJ databases">
        <authorList>
            <person name="Wu N."/>
        </authorList>
    </citation>
    <scope>NUCLEOTIDE SEQUENCE</scope>
    <source>
        <strain evidence="1">P15</strain>
    </source>
</reference>